<protein>
    <recommendedName>
        <fullName evidence="1">Recombinase domain-containing protein</fullName>
    </recommendedName>
</protein>
<dbReference type="SUPFAM" id="SSF53041">
    <property type="entry name" value="Resolvase-like"/>
    <property type="match status" value="1"/>
</dbReference>
<dbReference type="Pfam" id="PF00239">
    <property type="entry name" value="Resolvase"/>
    <property type="match status" value="1"/>
</dbReference>
<dbReference type="EMBL" id="BAAABU010000025">
    <property type="protein sequence ID" value="GAA0256542.1"/>
    <property type="molecule type" value="Genomic_DNA"/>
</dbReference>
<dbReference type="SMART" id="SM00857">
    <property type="entry name" value="Resolvase"/>
    <property type="match status" value="1"/>
</dbReference>
<evidence type="ECO:0000313" key="2">
    <source>
        <dbReference type="EMBL" id="GAA0256542.1"/>
    </source>
</evidence>
<evidence type="ECO:0000313" key="3">
    <source>
        <dbReference type="Proteomes" id="UP001500416"/>
    </source>
</evidence>
<dbReference type="Proteomes" id="UP001500416">
    <property type="component" value="Unassembled WGS sequence"/>
</dbReference>
<dbReference type="Pfam" id="PF07508">
    <property type="entry name" value="Recombinase"/>
    <property type="match status" value="1"/>
</dbReference>
<dbReference type="InterPro" id="IPR036162">
    <property type="entry name" value="Resolvase-like_N_sf"/>
</dbReference>
<dbReference type="PANTHER" id="PTHR30461:SF23">
    <property type="entry name" value="DNA RECOMBINASE-RELATED"/>
    <property type="match status" value="1"/>
</dbReference>
<reference evidence="2 3" key="1">
    <citation type="journal article" date="2019" name="Int. J. Syst. Evol. Microbiol.">
        <title>The Global Catalogue of Microorganisms (GCM) 10K type strain sequencing project: providing services to taxonomists for standard genome sequencing and annotation.</title>
        <authorList>
            <consortium name="The Broad Institute Genomics Platform"/>
            <consortium name="The Broad Institute Genome Sequencing Center for Infectious Disease"/>
            <person name="Wu L."/>
            <person name="Ma J."/>
        </authorList>
    </citation>
    <scope>NUCLEOTIDE SEQUENCE [LARGE SCALE GENOMIC DNA]</scope>
    <source>
        <strain evidence="2 3">JCM 3380</strain>
    </source>
</reference>
<accession>A0ABN0UNV2</accession>
<organism evidence="2 3">
    <name type="scientific">Saccharothrix mutabilis subsp. mutabilis</name>
    <dbReference type="NCBI Taxonomy" id="66855"/>
    <lineage>
        <taxon>Bacteria</taxon>
        <taxon>Bacillati</taxon>
        <taxon>Actinomycetota</taxon>
        <taxon>Actinomycetes</taxon>
        <taxon>Pseudonocardiales</taxon>
        <taxon>Pseudonocardiaceae</taxon>
        <taxon>Saccharothrix</taxon>
    </lineage>
</organism>
<dbReference type="Gene3D" id="3.90.1750.20">
    <property type="entry name" value="Putative Large Serine Recombinase, Chain B, Domain 2"/>
    <property type="match status" value="1"/>
</dbReference>
<dbReference type="InterPro" id="IPR011109">
    <property type="entry name" value="DNA_bind_recombinase_dom"/>
</dbReference>
<proteinExistence type="predicted"/>
<gene>
    <name evidence="2" type="ORF">GCM10010492_66830</name>
</gene>
<dbReference type="Pfam" id="PF13408">
    <property type="entry name" value="Zn_ribbon_recom"/>
    <property type="match status" value="1"/>
</dbReference>
<dbReference type="PANTHER" id="PTHR30461">
    <property type="entry name" value="DNA-INVERTASE FROM LAMBDOID PROPHAGE"/>
    <property type="match status" value="1"/>
</dbReference>
<dbReference type="InterPro" id="IPR038109">
    <property type="entry name" value="DNA_bind_recomb_sf"/>
</dbReference>
<dbReference type="Gene3D" id="3.40.50.1390">
    <property type="entry name" value="Resolvase, N-terminal catalytic domain"/>
    <property type="match status" value="1"/>
</dbReference>
<sequence>MHSRQREGERRRSQDPHVQLGLRFAFYGRMSTSEYQDRRSSSLWQREVSERLVAGHGTVVAEFFDEGASRRRRWSNRPAAARLLEALADPDRGFDAIVVGEYERAFCGRQFDELVPLLRAAGVQVWLPEVGGRVDLDDGEHRRLMAFLGAQSEREVIRARNRALAAMKAQAELGRYLGGRPPYGYMLVDGGPHPKRADARWGRRARKLAPDPRTAGHVRWMFTRRLQGMSLAGIARELNDRGAPCPSAADPERNPHRHADRWSVQSVRTILENPRYTGRQVWNRIGTDRDDVNLRTGRPGQVPNLPGEWAVSPEVVHTPLVSMRDFVEVQRVRARRPNDKGGRREYLLAGLVVCGVCGRQMDAHWVHGRPGYRCRHGYGSASPRPADGPTPLYWREDHLLGHIVGAAAPRQPESTAAAMAELHEQRIVVLCGRNAVELRRMPSERTLFDAH</sequence>
<dbReference type="InterPro" id="IPR025827">
    <property type="entry name" value="Zn_ribbon_recom_dom"/>
</dbReference>
<comment type="caution">
    <text evidence="2">The sequence shown here is derived from an EMBL/GenBank/DDBJ whole genome shotgun (WGS) entry which is preliminary data.</text>
</comment>
<dbReference type="InterPro" id="IPR006119">
    <property type="entry name" value="Resolv_N"/>
</dbReference>
<dbReference type="PROSITE" id="PS51737">
    <property type="entry name" value="RECOMBINASE_DNA_BIND"/>
    <property type="match status" value="1"/>
</dbReference>
<feature type="domain" description="Recombinase" evidence="1">
    <location>
        <begin position="182"/>
        <end position="340"/>
    </location>
</feature>
<dbReference type="InterPro" id="IPR050639">
    <property type="entry name" value="SSR_resolvase"/>
</dbReference>
<keyword evidence="3" id="KW-1185">Reference proteome</keyword>
<name>A0ABN0UNV2_9PSEU</name>
<evidence type="ECO:0000259" key="1">
    <source>
        <dbReference type="PROSITE" id="PS51737"/>
    </source>
</evidence>